<dbReference type="Proteomes" id="UP001164963">
    <property type="component" value="Chromosome"/>
</dbReference>
<sequence length="136" mass="14617">METLHLASRKLKADGAESGAVLVPFLDEVLDGAPADDDPAAVAWPNVLERQAARAGLLRDGEGVEGARGELVELLVWAVDTGQMNADRARVIADETRAGAHAAAERVGVSAVAWRKRRSRTVWPMRVVAERWVQAA</sequence>
<reference evidence="1" key="1">
    <citation type="journal article" date="2022" name="Front. Microbiol.">
        <title>Mirubactin C rescues the lethal effect of cell wall biosynthesis mutations in Bacillus subtilis.</title>
        <authorList>
            <person name="Kepplinger B."/>
            <person name="Wen X."/>
            <person name="Tyler A.R."/>
            <person name="Kim B.Y."/>
            <person name="Brown J."/>
            <person name="Banks P."/>
            <person name="Dashti Y."/>
            <person name="Mackenzie E.S."/>
            <person name="Wills C."/>
            <person name="Kawai Y."/>
            <person name="Waldron K.J."/>
            <person name="Allenby N.E.E."/>
            <person name="Wu L.J."/>
            <person name="Hall M.J."/>
            <person name="Errington J."/>
        </authorList>
    </citation>
    <scope>NUCLEOTIDE SEQUENCE</scope>
    <source>
        <strain evidence="1">MDA8-470</strain>
    </source>
</reference>
<protein>
    <submittedName>
        <fullName evidence="1">Uncharacterized protein</fullName>
    </submittedName>
</protein>
<keyword evidence="2" id="KW-1185">Reference proteome</keyword>
<evidence type="ECO:0000313" key="1">
    <source>
        <dbReference type="EMBL" id="UZK52771.1"/>
    </source>
</evidence>
<accession>A0ABY6PLT6</accession>
<dbReference type="RefSeq" id="WP_265538407.1">
    <property type="nucleotide sequence ID" value="NZ_CP098740.1"/>
</dbReference>
<evidence type="ECO:0000313" key="2">
    <source>
        <dbReference type="Proteomes" id="UP001164963"/>
    </source>
</evidence>
<organism evidence="1 2">
    <name type="scientific">Streptomyces drozdowiczii</name>
    <dbReference type="NCBI Taxonomy" id="202862"/>
    <lineage>
        <taxon>Bacteria</taxon>
        <taxon>Bacillati</taxon>
        <taxon>Actinomycetota</taxon>
        <taxon>Actinomycetes</taxon>
        <taxon>Kitasatosporales</taxon>
        <taxon>Streptomycetaceae</taxon>
        <taxon>Streptomyces</taxon>
    </lineage>
</organism>
<proteinExistence type="predicted"/>
<name>A0ABY6PLT6_9ACTN</name>
<gene>
    <name evidence="1" type="ORF">NEH16_00395</name>
</gene>
<dbReference type="EMBL" id="CP098740">
    <property type="protein sequence ID" value="UZK52771.1"/>
    <property type="molecule type" value="Genomic_DNA"/>
</dbReference>